<keyword evidence="3" id="KW-1185">Reference proteome</keyword>
<dbReference type="AlphaFoldDB" id="A0A927CJ82"/>
<dbReference type="Pfam" id="PF10099">
    <property type="entry name" value="RskA_C"/>
    <property type="match status" value="1"/>
</dbReference>
<accession>A0A927CJ82</accession>
<dbReference type="EMBL" id="JACXIY010000003">
    <property type="protein sequence ID" value="MBD2867623.1"/>
    <property type="molecule type" value="Genomic_DNA"/>
</dbReference>
<evidence type="ECO:0000313" key="2">
    <source>
        <dbReference type="EMBL" id="MBD2867623.1"/>
    </source>
</evidence>
<dbReference type="Proteomes" id="UP000632125">
    <property type="component" value="Unassembled WGS sequence"/>
</dbReference>
<feature type="domain" description="Anti-sigma K factor RskA C-terminal" evidence="1">
    <location>
        <begin position="110"/>
        <end position="248"/>
    </location>
</feature>
<protein>
    <submittedName>
        <fullName evidence="2">Anti-sigma factor</fullName>
    </submittedName>
</protein>
<evidence type="ECO:0000313" key="3">
    <source>
        <dbReference type="Proteomes" id="UP000632125"/>
    </source>
</evidence>
<sequence>MSGTKSSDLICKRMYREEEWIDWLLGNKMPDEAESMRLHAAGCAKCRYAAGEWKPLLATEQQADGKSDGAALLPSPSVRRKLRSKVKMKGWLARAARGMASGKGRIAAASGIAILLCAVMLQSVPDEPDAKHSRYVEAYEPRALSFMNDPRTAGFPVHALRSELGAGYVWFNEGSGEVLLLLEGMLPSDGFVIQAWLLEGSTHRNMGVLKHLEASRAHLYFKDKAIARPQNIALTVEPHGGSLEPTSPDALVIRLQRP</sequence>
<dbReference type="RefSeq" id="WP_190858327.1">
    <property type="nucleotide sequence ID" value="NZ_JACXIY010000003.1"/>
</dbReference>
<comment type="caution">
    <text evidence="2">The sequence shown here is derived from an EMBL/GenBank/DDBJ whole genome shotgun (WGS) entry which is preliminary data.</text>
</comment>
<dbReference type="GO" id="GO:0005886">
    <property type="term" value="C:plasma membrane"/>
    <property type="evidence" value="ECO:0007669"/>
    <property type="project" value="InterPro"/>
</dbReference>
<name>A0A927CJ82_9BACL</name>
<dbReference type="InterPro" id="IPR018764">
    <property type="entry name" value="RskA_C"/>
</dbReference>
<reference evidence="2" key="1">
    <citation type="submission" date="2020-09" db="EMBL/GenBank/DDBJ databases">
        <title>A novel bacterium of genus Paenibacillus, isolated from South China Sea.</title>
        <authorList>
            <person name="Huang H."/>
            <person name="Mo K."/>
            <person name="Hu Y."/>
        </authorList>
    </citation>
    <scope>NUCLEOTIDE SEQUENCE</scope>
    <source>
        <strain evidence="2">IB182493</strain>
    </source>
</reference>
<proteinExistence type="predicted"/>
<gene>
    <name evidence="2" type="ORF">IDH41_03465</name>
</gene>
<evidence type="ECO:0000259" key="1">
    <source>
        <dbReference type="Pfam" id="PF10099"/>
    </source>
</evidence>
<organism evidence="2 3">
    <name type="scientific">Paenibacillus arenilitoris</name>
    <dbReference type="NCBI Taxonomy" id="2772299"/>
    <lineage>
        <taxon>Bacteria</taxon>
        <taxon>Bacillati</taxon>
        <taxon>Bacillota</taxon>
        <taxon>Bacilli</taxon>
        <taxon>Bacillales</taxon>
        <taxon>Paenibacillaceae</taxon>
        <taxon>Paenibacillus</taxon>
    </lineage>
</organism>